<comment type="similarity">
    <text evidence="1">Belongs to the short-chain dehydrogenases/reductases (SDR) family.</text>
</comment>
<evidence type="ECO:0000313" key="4">
    <source>
        <dbReference type="EMBL" id="PNP58324.1"/>
    </source>
</evidence>
<dbReference type="AlphaFoldDB" id="A0A2K0UKL9"/>
<sequence>MPSLQAQPGMYAPPSKSSLNLASISGHSISNINKRSITITCSGVGLESTILFLQEGASVLMTDVNAAALEKALIKVKSVVTTIQGKVDTKVVDVSKEDQVEAAVAVVDGWGGVDVMFNNAGIMHPKDGDSEECPDDIWDLTMNINVKGVWYGSKHAVRSLRKHGKTKGSIINTASMVAIVGSATPQVAYTASKGAVLAYTREMAIVHAREGFRFNSLCPAPLNTPMLQEFLGDDKPKRFRREVHFPTGRFGEAIEQAQAAVFLASDESSFVNAHDFVVDGGLTKAYVTPEGPATAAPQNQGK</sequence>
<proteinExistence type="inferred from homology"/>
<dbReference type="InterPro" id="IPR036291">
    <property type="entry name" value="NAD(P)-bd_dom_sf"/>
</dbReference>
<dbReference type="InterPro" id="IPR002347">
    <property type="entry name" value="SDR_fam"/>
</dbReference>
<keyword evidence="2" id="KW-0521">NADP</keyword>
<name>A0A2K0UKL9_TRIHA</name>
<dbReference type="GO" id="GO:0016491">
    <property type="term" value="F:oxidoreductase activity"/>
    <property type="evidence" value="ECO:0007669"/>
    <property type="project" value="UniProtKB-KW"/>
</dbReference>
<dbReference type="EMBL" id="MTYI01000021">
    <property type="protein sequence ID" value="PNP58324.1"/>
    <property type="molecule type" value="Genomic_DNA"/>
</dbReference>
<accession>A0A2K0UKL9</accession>
<dbReference type="Gene3D" id="3.40.50.720">
    <property type="entry name" value="NAD(P)-binding Rossmann-like Domain"/>
    <property type="match status" value="1"/>
</dbReference>
<dbReference type="Proteomes" id="UP000236290">
    <property type="component" value="Unassembled WGS sequence"/>
</dbReference>
<evidence type="ECO:0008006" key="6">
    <source>
        <dbReference type="Google" id="ProtNLM"/>
    </source>
</evidence>
<dbReference type="PANTHER" id="PTHR43180">
    <property type="entry name" value="3-OXOACYL-(ACYL-CARRIER-PROTEIN) REDUCTASE (AFU_ORTHOLOGUE AFUA_6G11210)"/>
    <property type="match status" value="1"/>
</dbReference>
<dbReference type="OrthoDB" id="417891at2759"/>
<organism evidence="4 5">
    <name type="scientific">Trichoderma harzianum</name>
    <name type="common">Hypocrea lixii</name>
    <dbReference type="NCBI Taxonomy" id="5544"/>
    <lineage>
        <taxon>Eukaryota</taxon>
        <taxon>Fungi</taxon>
        <taxon>Dikarya</taxon>
        <taxon>Ascomycota</taxon>
        <taxon>Pezizomycotina</taxon>
        <taxon>Sordariomycetes</taxon>
        <taxon>Hypocreomycetidae</taxon>
        <taxon>Hypocreales</taxon>
        <taxon>Hypocreaceae</taxon>
        <taxon>Trichoderma</taxon>
    </lineage>
</organism>
<evidence type="ECO:0000256" key="2">
    <source>
        <dbReference type="ARBA" id="ARBA00022857"/>
    </source>
</evidence>
<evidence type="ECO:0000256" key="1">
    <source>
        <dbReference type="ARBA" id="ARBA00006484"/>
    </source>
</evidence>
<dbReference type="Pfam" id="PF13561">
    <property type="entry name" value="adh_short_C2"/>
    <property type="match status" value="1"/>
</dbReference>
<dbReference type="FunFam" id="3.40.50.720:FF:000084">
    <property type="entry name" value="Short-chain dehydrogenase reductase"/>
    <property type="match status" value="1"/>
</dbReference>
<comment type="caution">
    <text evidence="4">The sequence shown here is derived from an EMBL/GenBank/DDBJ whole genome shotgun (WGS) entry which is preliminary data.</text>
</comment>
<dbReference type="PRINTS" id="PR00081">
    <property type="entry name" value="GDHRDH"/>
</dbReference>
<keyword evidence="3" id="KW-0560">Oxidoreductase</keyword>
<dbReference type="SUPFAM" id="SSF51735">
    <property type="entry name" value="NAD(P)-binding Rossmann-fold domains"/>
    <property type="match status" value="1"/>
</dbReference>
<gene>
    <name evidence="4" type="ORF">THARTR1_01839</name>
</gene>
<protein>
    <recommendedName>
        <fullName evidence="6">Glucose 1-dehydrogenase</fullName>
    </recommendedName>
</protein>
<dbReference type="CDD" id="cd05233">
    <property type="entry name" value="SDR_c"/>
    <property type="match status" value="1"/>
</dbReference>
<reference evidence="4 5" key="1">
    <citation type="submission" date="2017-02" db="EMBL/GenBank/DDBJ databases">
        <title>Genomes of Trichoderma spp. with biocontrol activity.</title>
        <authorList>
            <person name="Gardiner D."/>
            <person name="Kazan K."/>
            <person name="Vos C."/>
            <person name="Harvey P."/>
        </authorList>
    </citation>
    <scope>NUCLEOTIDE SEQUENCE [LARGE SCALE GENOMIC DNA]</scope>
    <source>
        <strain evidence="4 5">Tr1</strain>
    </source>
</reference>
<evidence type="ECO:0000256" key="3">
    <source>
        <dbReference type="ARBA" id="ARBA00023002"/>
    </source>
</evidence>
<dbReference type="PRINTS" id="PR00080">
    <property type="entry name" value="SDRFAMILY"/>
</dbReference>
<evidence type="ECO:0000313" key="5">
    <source>
        <dbReference type="Proteomes" id="UP000236290"/>
    </source>
</evidence>
<dbReference type="PANTHER" id="PTHR43180:SF63">
    <property type="entry name" value="DEHYDROGENASE_REDUCTASE FAMILY PROTEIN, PUTATIVE (AFU_ORTHOLOGUE AFUA_6G03520)-RELATED"/>
    <property type="match status" value="1"/>
</dbReference>